<accession>A0AAN6T175</accession>
<name>A0AAN6T175_9PEZI</name>
<organism evidence="2 3">
    <name type="scientific">Parathielavia hyrcaniae</name>
    <dbReference type="NCBI Taxonomy" id="113614"/>
    <lineage>
        <taxon>Eukaryota</taxon>
        <taxon>Fungi</taxon>
        <taxon>Dikarya</taxon>
        <taxon>Ascomycota</taxon>
        <taxon>Pezizomycotina</taxon>
        <taxon>Sordariomycetes</taxon>
        <taxon>Sordariomycetidae</taxon>
        <taxon>Sordariales</taxon>
        <taxon>Chaetomiaceae</taxon>
        <taxon>Parathielavia</taxon>
    </lineage>
</organism>
<feature type="region of interest" description="Disordered" evidence="1">
    <location>
        <begin position="335"/>
        <end position="358"/>
    </location>
</feature>
<sequence>MGKHRFLILVQVSLLYDQHRTDAVVHNDIPSVGHGHGQSTITPASLTADAETFERNKHADDEHDEPPSQPRPDEAARNAKAASLMASILDPSDTSVDRMFCPPINNTRYGYLAAAKSLPPPKHKQHFFALNLRQCVDLLPRLLGSLVEAIRFLGPAHCALSIVEGNSDDGTLETLQLLAGELQAMGVEYWLASSTLDPSAGLRIRNLAKLRAMALEPVTGPATIPRGRPAEIGTTYFARPAAIPRLPLTPDATITFINDVSACAEDILELIHQRFFQSPDMVCAMDWTNSNPSPNPNPNPQTPNSPLHQRPICYDIWITRSLRGNLLFDLAIPPRTPSQPHHPPTLFTLNQPTQVFSH</sequence>
<gene>
    <name evidence="2" type="ORF">N658DRAFT_524874</name>
</gene>
<protein>
    <submittedName>
        <fullName evidence="2">Glycosyltransferase family 69 protein</fullName>
    </submittedName>
</protein>
<feature type="compositionally biased region" description="Polar residues" evidence="1">
    <location>
        <begin position="347"/>
        <end position="358"/>
    </location>
</feature>
<dbReference type="Pfam" id="PF11735">
    <property type="entry name" value="CAP59_mtransfer"/>
    <property type="match status" value="1"/>
</dbReference>
<dbReference type="PANTHER" id="PTHR34144:SF5">
    <property type="entry name" value="ALPHA-1,3-MANNOSYLTRANSFERASE CMT1"/>
    <property type="match status" value="1"/>
</dbReference>
<evidence type="ECO:0000313" key="2">
    <source>
        <dbReference type="EMBL" id="KAK4100302.1"/>
    </source>
</evidence>
<evidence type="ECO:0000256" key="1">
    <source>
        <dbReference type="SAM" id="MobiDB-lite"/>
    </source>
</evidence>
<keyword evidence="3" id="KW-1185">Reference proteome</keyword>
<dbReference type="PANTHER" id="PTHR34144">
    <property type="entry name" value="CHROMOSOME 8, WHOLE GENOME SHOTGUN SEQUENCE"/>
    <property type="match status" value="1"/>
</dbReference>
<feature type="compositionally biased region" description="Pro residues" evidence="1">
    <location>
        <begin position="293"/>
        <end position="303"/>
    </location>
</feature>
<reference evidence="2" key="2">
    <citation type="submission" date="2023-05" db="EMBL/GenBank/DDBJ databases">
        <authorList>
            <consortium name="Lawrence Berkeley National Laboratory"/>
            <person name="Steindorff A."/>
            <person name="Hensen N."/>
            <person name="Bonometti L."/>
            <person name="Westerberg I."/>
            <person name="Brannstrom I.O."/>
            <person name="Guillou S."/>
            <person name="Cros-Aarteil S."/>
            <person name="Calhoun S."/>
            <person name="Haridas S."/>
            <person name="Kuo A."/>
            <person name="Mondo S."/>
            <person name="Pangilinan J."/>
            <person name="Riley R."/>
            <person name="Labutti K."/>
            <person name="Andreopoulos B."/>
            <person name="Lipzen A."/>
            <person name="Chen C."/>
            <person name="Yanf M."/>
            <person name="Daum C."/>
            <person name="Ng V."/>
            <person name="Clum A."/>
            <person name="Ohm R."/>
            <person name="Martin F."/>
            <person name="Silar P."/>
            <person name="Natvig D."/>
            <person name="Lalanne C."/>
            <person name="Gautier V."/>
            <person name="Ament-Velasquez S.L."/>
            <person name="Kruys A."/>
            <person name="Hutchinson M.I."/>
            <person name="Powell A.J."/>
            <person name="Barry K."/>
            <person name="Miller A.N."/>
            <person name="Grigoriev I.V."/>
            <person name="Debuchy R."/>
            <person name="Gladieux P."/>
            <person name="Thoren M.H."/>
            <person name="Johannesson H."/>
        </authorList>
    </citation>
    <scope>NUCLEOTIDE SEQUENCE</scope>
    <source>
        <strain evidence="2">CBS 757.83</strain>
    </source>
</reference>
<proteinExistence type="predicted"/>
<dbReference type="InterPro" id="IPR021047">
    <property type="entry name" value="Mannosyltransferase_CMT1"/>
</dbReference>
<comment type="caution">
    <text evidence="2">The sequence shown here is derived from an EMBL/GenBank/DDBJ whole genome shotgun (WGS) entry which is preliminary data.</text>
</comment>
<feature type="region of interest" description="Disordered" evidence="1">
    <location>
        <begin position="287"/>
        <end position="306"/>
    </location>
</feature>
<dbReference type="Proteomes" id="UP001305647">
    <property type="component" value="Unassembled WGS sequence"/>
</dbReference>
<dbReference type="AlphaFoldDB" id="A0AAN6T175"/>
<dbReference type="EMBL" id="MU863642">
    <property type="protein sequence ID" value="KAK4100302.1"/>
    <property type="molecule type" value="Genomic_DNA"/>
</dbReference>
<evidence type="ECO:0000313" key="3">
    <source>
        <dbReference type="Proteomes" id="UP001305647"/>
    </source>
</evidence>
<feature type="region of interest" description="Disordered" evidence="1">
    <location>
        <begin position="57"/>
        <end position="81"/>
    </location>
</feature>
<reference evidence="2" key="1">
    <citation type="journal article" date="2023" name="Mol. Phylogenet. Evol.">
        <title>Genome-scale phylogeny and comparative genomics of the fungal order Sordariales.</title>
        <authorList>
            <person name="Hensen N."/>
            <person name="Bonometti L."/>
            <person name="Westerberg I."/>
            <person name="Brannstrom I.O."/>
            <person name="Guillou S."/>
            <person name="Cros-Aarteil S."/>
            <person name="Calhoun S."/>
            <person name="Haridas S."/>
            <person name="Kuo A."/>
            <person name="Mondo S."/>
            <person name="Pangilinan J."/>
            <person name="Riley R."/>
            <person name="LaButti K."/>
            <person name="Andreopoulos B."/>
            <person name="Lipzen A."/>
            <person name="Chen C."/>
            <person name="Yan M."/>
            <person name="Daum C."/>
            <person name="Ng V."/>
            <person name="Clum A."/>
            <person name="Steindorff A."/>
            <person name="Ohm R.A."/>
            <person name="Martin F."/>
            <person name="Silar P."/>
            <person name="Natvig D.O."/>
            <person name="Lalanne C."/>
            <person name="Gautier V."/>
            <person name="Ament-Velasquez S.L."/>
            <person name="Kruys A."/>
            <person name="Hutchinson M.I."/>
            <person name="Powell A.J."/>
            <person name="Barry K."/>
            <person name="Miller A.N."/>
            <person name="Grigoriev I.V."/>
            <person name="Debuchy R."/>
            <person name="Gladieux P."/>
            <person name="Hiltunen Thoren M."/>
            <person name="Johannesson H."/>
        </authorList>
    </citation>
    <scope>NUCLEOTIDE SEQUENCE</scope>
    <source>
        <strain evidence="2">CBS 757.83</strain>
    </source>
</reference>